<feature type="compositionally biased region" description="Polar residues" evidence="1">
    <location>
        <begin position="1"/>
        <end position="10"/>
    </location>
</feature>
<gene>
    <name evidence="3" type="ORF">HHSLTHF2_06930</name>
</gene>
<feature type="region of interest" description="Disordered" evidence="1">
    <location>
        <begin position="1"/>
        <end position="30"/>
    </location>
</feature>
<dbReference type="Proteomes" id="UP000502259">
    <property type="component" value="Chromosome"/>
</dbReference>
<feature type="domain" description="SGNH hydrolase-type esterase" evidence="2">
    <location>
        <begin position="451"/>
        <end position="677"/>
    </location>
</feature>
<evidence type="ECO:0000256" key="1">
    <source>
        <dbReference type="SAM" id="MobiDB-lite"/>
    </source>
</evidence>
<dbReference type="InterPro" id="IPR036514">
    <property type="entry name" value="SGNH_hydro_sf"/>
</dbReference>
<organism evidence="3 4">
    <name type="scientific">Halomonas hydrothermalis</name>
    <dbReference type="NCBI Taxonomy" id="115561"/>
    <lineage>
        <taxon>Bacteria</taxon>
        <taxon>Pseudomonadati</taxon>
        <taxon>Pseudomonadota</taxon>
        <taxon>Gammaproteobacteria</taxon>
        <taxon>Oceanospirillales</taxon>
        <taxon>Halomonadaceae</taxon>
        <taxon>Halomonas</taxon>
    </lineage>
</organism>
<evidence type="ECO:0000259" key="2">
    <source>
        <dbReference type="Pfam" id="PF13472"/>
    </source>
</evidence>
<dbReference type="EMBL" id="AP022843">
    <property type="protein sequence ID" value="BCB06803.1"/>
    <property type="molecule type" value="Genomic_DNA"/>
</dbReference>
<protein>
    <recommendedName>
        <fullName evidence="2">SGNH hydrolase-type esterase domain-containing protein</fullName>
    </recommendedName>
</protein>
<name>A0A6F8U1J4_9GAMM</name>
<dbReference type="GO" id="GO:0016788">
    <property type="term" value="F:hydrolase activity, acting on ester bonds"/>
    <property type="evidence" value="ECO:0007669"/>
    <property type="project" value="UniProtKB-ARBA"/>
</dbReference>
<keyword evidence="4" id="KW-1185">Reference proteome</keyword>
<evidence type="ECO:0000313" key="3">
    <source>
        <dbReference type="EMBL" id="BCB06803.1"/>
    </source>
</evidence>
<dbReference type="Pfam" id="PF13472">
    <property type="entry name" value="Lipase_GDSL_2"/>
    <property type="match status" value="1"/>
</dbReference>
<dbReference type="AlphaFoldDB" id="A0A6F8U1J4"/>
<reference evidence="3 4" key="1">
    <citation type="submission" date="2020-03" db="EMBL/GenBank/DDBJ databases">
        <title>Complete Genome Sequence of Halomonas hydrothermalis Strain Slthf2, Halophilic Bacterium Isolated from Deep-Sea Hydrothermal-Vent Environments.</title>
        <authorList>
            <person name="Takeyama N."/>
            <person name="Huang M."/>
            <person name="Sato K."/>
            <person name="Galipon J."/>
            <person name="Arakawa K."/>
        </authorList>
    </citation>
    <scope>NUCLEOTIDE SEQUENCE [LARGE SCALE GENOMIC DNA]</scope>
    <source>
        <strain evidence="3 4">Slthf2</strain>
    </source>
</reference>
<accession>A0A6F8U1J4</accession>
<dbReference type="InterPro" id="IPR013830">
    <property type="entry name" value="SGNH_hydro"/>
</dbReference>
<dbReference type="PANTHER" id="PTHR30383">
    <property type="entry name" value="THIOESTERASE 1/PROTEASE 1/LYSOPHOSPHOLIPASE L1"/>
    <property type="match status" value="1"/>
</dbReference>
<sequence>MAYNTGNAPGSTDPRDLSDSSGDIDEWATSKTKLTHPDRLGVQRKTWHGIEQQVNDLIIAGGQIFPDEPTGRAAVGDGQYFYAESTNPDVSKTIYKRLSASVSELIADEPSIGIFDEVLRQRGNAPANSSASDLLTPGTYLLLPNNGYTEMPDEYDPAVLYFLYVSAPGDANGKNNSRYGMQTLIEFLPSVGDQRLMWERRFDRNNPGLGSVNKWSAARTHELELTKQRGVLPAAASVTDILSPGTYLLLPNNGYTEMPDEYDPALSYFLNVHAPGDANGNGITRYGLQTLIEFAPSSSGRRREWERRFDNQNPGLGADNGWIENRRYVDVDEAFKQRGVLPAAASATDALSRGTYLLLPNQGYTEMPNDYDPSVSYFLSTDAPGDVNGNGNSRYGLQTLIEFLPSNVSGVRRQWERRFDRNNPGLGSANNWSEVRASEQAPNWSKRTIVAFGDSITQGRLGFEWPPRLQQFTSANVVNGGFGGTRMAVHEGGESSVIYDPFSMYRISERVAADAAGDTANGWQVLIDAAITKDTELGGVEFEPIARAIANQDWGTVDYVVIAFGTNDFKGNVSLGTDTDMTGETFKGAINLTVANICASRPNIKIVFATPMWRARVNVDGDDSNITPNGGGVFLQEYVNAVIERAAAHQIPVIDMYSECGINIHNWERYIPDGLHIDSEQGVDLFARKIYGGLKRYYG</sequence>
<dbReference type="InterPro" id="IPR051532">
    <property type="entry name" value="Ester_Hydrolysis_Enzymes"/>
</dbReference>
<dbReference type="SUPFAM" id="SSF52266">
    <property type="entry name" value="SGNH hydrolase"/>
    <property type="match status" value="1"/>
</dbReference>
<dbReference type="Gene3D" id="3.40.50.1110">
    <property type="entry name" value="SGNH hydrolase"/>
    <property type="match status" value="1"/>
</dbReference>
<proteinExistence type="predicted"/>
<dbReference type="RefSeq" id="WP_172420011.1">
    <property type="nucleotide sequence ID" value="NZ_AP022843.1"/>
</dbReference>
<evidence type="ECO:0000313" key="4">
    <source>
        <dbReference type="Proteomes" id="UP000502259"/>
    </source>
</evidence>